<accession>A0A4Z0Q9D7</accession>
<dbReference type="GO" id="GO:0004664">
    <property type="term" value="F:prephenate dehydratase activity"/>
    <property type="evidence" value="ECO:0007669"/>
    <property type="project" value="UniProtKB-EC"/>
</dbReference>
<keyword evidence="5" id="KW-0584">Phenylalanine biosynthesis</keyword>
<dbReference type="PANTHER" id="PTHR21022">
    <property type="entry name" value="PREPHENATE DEHYDRATASE P PROTEIN"/>
    <property type="match status" value="1"/>
</dbReference>
<dbReference type="EMBL" id="SRMB01000003">
    <property type="protein sequence ID" value="TGE26698.1"/>
    <property type="molecule type" value="Genomic_DNA"/>
</dbReference>
<dbReference type="InterPro" id="IPR045865">
    <property type="entry name" value="ACT-like_dom_sf"/>
</dbReference>
<dbReference type="AlphaFoldDB" id="A0A4Z0Q9D7"/>
<sequence length="277" mass="30595">MLPTVAIQGFEGSFHQIAARHYFGTGTLTTPCATFGEVVRQVAGGVTGHGLMAIENSIAGSILPNYNLLRQADLRVTGEVYLQIRQHLMALPGQRLDDIQEVHSHPMALLQCADFLNQHGHWRLVETEDTALSAQRIREGLRAGTAAVAGKLAAELFDLEILGKDIHSEKKNYTRFLVVARPENAATVEQPNKASVYFHTTHSQGSLAQVLIRIADQGINLSKLQSFPIPAKTWHYYFHADLEFDDPAQLEAALREMKPVTEGLEVLGVYHKGTTHK</sequence>
<dbReference type="UniPathway" id="UPA00121">
    <property type="reaction ID" value="UER00345"/>
</dbReference>
<dbReference type="PROSITE" id="PS51171">
    <property type="entry name" value="PREPHENATE_DEHYDR_3"/>
    <property type="match status" value="1"/>
</dbReference>
<dbReference type="SUPFAM" id="SSF55021">
    <property type="entry name" value="ACT-like"/>
    <property type="match status" value="1"/>
</dbReference>
<dbReference type="OrthoDB" id="9802281at2"/>
<dbReference type="Proteomes" id="UP000298471">
    <property type="component" value="Unassembled WGS sequence"/>
</dbReference>
<dbReference type="InterPro" id="IPR002912">
    <property type="entry name" value="ACT_dom"/>
</dbReference>
<dbReference type="CDD" id="cd13631">
    <property type="entry name" value="PBP2_Ct-PDT_like"/>
    <property type="match status" value="1"/>
</dbReference>
<evidence type="ECO:0000313" key="11">
    <source>
        <dbReference type="Proteomes" id="UP000298471"/>
    </source>
</evidence>
<dbReference type="Pfam" id="PF00800">
    <property type="entry name" value="PDT"/>
    <property type="match status" value="1"/>
</dbReference>
<feature type="domain" description="Prephenate dehydratase" evidence="8">
    <location>
        <begin position="4"/>
        <end position="181"/>
    </location>
</feature>
<evidence type="ECO:0000256" key="7">
    <source>
        <dbReference type="ARBA" id="ARBA00047848"/>
    </source>
</evidence>
<comment type="pathway">
    <text evidence="1">Amino-acid biosynthesis; L-phenylalanine biosynthesis; phenylpyruvate from prephenate: step 1/1.</text>
</comment>
<dbReference type="Gene3D" id="3.40.190.10">
    <property type="entry name" value="Periplasmic binding protein-like II"/>
    <property type="match status" value="2"/>
</dbReference>
<organism evidence="10 11">
    <name type="scientific">Hymenobacter metallicola</name>
    <dbReference type="NCBI Taxonomy" id="2563114"/>
    <lineage>
        <taxon>Bacteria</taxon>
        <taxon>Pseudomonadati</taxon>
        <taxon>Bacteroidota</taxon>
        <taxon>Cytophagia</taxon>
        <taxon>Cytophagales</taxon>
        <taxon>Hymenobacteraceae</taxon>
        <taxon>Hymenobacter</taxon>
    </lineage>
</organism>
<comment type="caution">
    <text evidence="10">The sequence shown here is derived from an EMBL/GenBank/DDBJ whole genome shotgun (WGS) entry which is preliminary data.</text>
</comment>
<evidence type="ECO:0000256" key="5">
    <source>
        <dbReference type="ARBA" id="ARBA00023222"/>
    </source>
</evidence>
<keyword evidence="11" id="KW-1185">Reference proteome</keyword>
<name>A0A4Z0Q9D7_9BACT</name>
<evidence type="ECO:0000256" key="1">
    <source>
        <dbReference type="ARBA" id="ARBA00004741"/>
    </source>
</evidence>
<evidence type="ECO:0000259" key="8">
    <source>
        <dbReference type="PROSITE" id="PS51171"/>
    </source>
</evidence>
<evidence type="ECO:0000256" key="3">
    <source>
        <dbReference type="ARBA" id="ARBA00022605"/>
    </source>
</evidence>
<dbReference type="PANTHER" id="PTHR21022:SF19">
    <property type="entry name" value="PREPHENATE DEHYDRATASE-RELATED"/>
    <property type="match status" value="1"/>
</dbReference>
<evidence type="ECO:0000256" key="4">
    <source>
        <dbReference type="ARBA" id="ARBA00023141"/>
    </source>
</evidence>
<feature type="domain" description="ACT" evidence="9">
    <location>
        <begin position="195"/>
        <end position="271"/>
    </location>
</feature>
<proteinExistence type="predicted"/>
<dbReference type="CDD" id="cd04905">
    <property type="entry name" value="ACT_CM-PDT"/>
    <property type="match status" value="1"/>
</dbReference>
<evidence type="ECO:0000256" key="6">
    <source>
        <dbReference type="ARBA" id="ARBA00023239"/>
    </source>
</evidence>
<evidence type="ECO:0000313" key="10">
    <source>
        <dbReference type="EMBL" id="TGE26698.1"/>
    </source>
</evidence>
<dbReference type="EC" id="4.2.1.51" evidence="2"/>
<protein>
    <recommendedName>
        <fullName evidence="2">prephenate dehydratase</fullName>
        <ecNumber evidence="2">4.2.1.51</ecNumber>
    </recommendedName>
</protein>
<dbReference type="Gene3D" id="3.30.70.260">
    <property type="match status" value="1"/>
</dbReference>
<dbReference type="RefSeq" id="WP_135396602.1">
    <property type="nucleotide sequence ID" value="NZ_SRMB01000003.1"/>
</dbReference>
<gene>
    <name evidence="10" type="ORF">E5K02_18145</name>
</gene>
<evidence type="ECO:0000259" key="9">
    <source>
        <dbReference type="PROSITE" id="PS51671"/>
    </source>
</evidence>
<dbReference type="PROSITE" id="PS51671">
    <property type="entry name" value="ACT"/>
    <property type="match status" value="1"/>
</dbReference>
<keyword evidence="4" id="KW-0057">Aromatic amino acid biosynthesis</keyword>
<keyword evidence="6" id="KW-0456">Lyase</keyword>
<dbReference type="GO" id="GO:0005737">
    <property type="term" value="C:cytoplasm"/>
    <property type="evidence" value="ECO:0007669"/>
    <property type="project" value="TreeGrafter"/>
</dbReference>
<dbReference type="GO" id="GO:0009094">
    <property type="term" value="P:L-phenylalanine biosynthetic process"/>
    <property type="evidence" value="ECO:0007669"/>
    <property type="project" value="UniProtKB-UniPathway"/>
</dbReference>
<keyword evidence="3" id="KW-0028">Amino-acid biosynthesis</keyword>
<dbReference type="SUPFAM" id="SSF53850">
    <property type="entry name" value="Periplasmic binding protein-like II"/>
    <property type="match status" value="1"/>
</dbReference>
<reference evidence="10 11" key="1">
    <citation type="submission" date="2019-04" db="EMBL/GenBank/DDBJ databases">
        <authorList>
            <person name="Feng G."/>
            <person name="Zhang J."/>
            <person name="Zhu H."/>
        </authorList>
    </citation>
    <scope>NUCLEOTIDE SEQUENCE [LARGE SCALE GENOMIC DNA]</scope>
    <source>
        <strain evidence="10 11">9PBR-1</strain>
    </source>
</reference>
<dbReference type="InterPro" id="IPR001086">
    <property type="entry name" value="Preph_deHydtase"/>
</dbReference>
<comment type="catalytic activity">
    <reaction evidence="7">
        <text>prephenate + H(+) = 3-phenylpyruvate + CO2 + H2O</text>
        <dbReference type="Rhea" id="RHEA:21648"/>
        <dbReference type="ChEBI" id="CHEBI:15377"/>
        <dbReference type="ChEBI" id="CHEBI:15378"/>
        <dbReference type="ChEBI" id="CHEBI:16526"/>
        <dbReference type="ChEBI" id="CHEBI:18005"/>
        <dbReference type="ChEBI" id="CHEBI:29934"/>
        <dbReference type="EC" id="4.2.1.51"/>
    </reaction>
</comment>
<evidence type="ECO:0000256" key="2">
    <source>
        <dbReference type="ARBA" id="ARBA00013147"/>
    </source>
</evidence>